<evidence type="ECO:0000256" key="2">
    <source>
        <dbReference type="ARBA" id="ARBA00023027"/>
    </source>
</evidence>
<dbReference type="Proteomes" id="UP000007110">
    <property type="component" value="Unassembled WGS sequence"/>
</dbReference>
<protein>
    <recommendedName>
        <fullName evidence="3">D-isomer specific 2-hydroxyacid dehydrogenase NAD-binding domain-containing protein</fullName>
    </recommendedName>
</protein>
<evidence type="ECO:0000259" key="3">
    <source>
        <dbReference type="Pfam" id="PF02826"/>
    </source>
</evidence>
<dbReference type="OrthoDB" id="298012at2759"/>
<dbReference type="Pfam" id="PF02826">
    <property type="entry name" value="2-Hacid_dh_C"/>
    <property type="match status" value="1"/>
</dbReference>
<dbReference type="GO" id="GO:0005829">
    <property type="term" value="C:cytosol"/>
    <property type="evidence" value="ECO:0000318"/>
    <property type="project" value="GO_Central"/>
</dbReference>
<dbReference type="InterPro" id="IPR006140">
    <property type="entry name" value="D-isomer_DH_NAD-bd"/>
</dbReference>
<name>A0A7M7G1A2_STRPU</name>
<dbReference type="InterPro" id="IPR036291">
    <property type="entry name" value="NAD(P)-bd_dom_sf"/>
</dbReference>
<dbReference type="OMA" id="VQMAEYV"/>
<dbReference type="EnsemblMetazoa" id="XM_001197321">
    <property type="protein sequence ID" value="XP_001197321"/>
    <property type="gene ID" value="LOC757055"/>
</dbReference>
<organism evidence="4 5">
    <name type="scientific">Strongylocentrotus purpuratus</name>
    <name type="common">Purple sea urchin</name>
    <dbReference type="NCBI Taxonomy" id="7668"/>
    <lineage>
        <taxon>Eukaryota</taxon>
        <taxon>Metazoa</taxon>
        <taxon>Echinodermata</taxon>
        <taxon>Eleutherozoa</taxon>
        <taxon>Echinozoa</taxon>
        <taxon>Echinoidea</taxon>
        <taxon>Euechinoidea</taxon>
        <taxon>Echinacea</taxon>
        <taxon>Camarodonta</taxon>
        <taxon>Echinidea</taxon>
        <taxon>Strongylocentrotidae</taxon>
        <taxon>Strongylocentrotus</taxon>
    </lineage>
</organism>
<dbReference type="CDD" id="cd05300">
    <property type="entry name" value="2-Hacid_dh_1"/>
    <property type="match status" value="1"/>
</dbReference>
<reference evidence="5" key="1">
    <citation type="submission" date="2015-02" db="EMBL/GenBank/DDBJ databases">
        <title>Genome sequencing for Strongylocentrotus purpuratus.</title>
        <authorList>
            <person name="Murali S."/>
            <person name="Liu Y."/>
            <person name="Vee V."/>
            <person name="English A."/>
            <person name="Wang M."/>
            <person name="Skinner E."/>
            <person name="Han Y."/>
            <person name="Muzny D.M."/>
            <person name="Worley K.C."/>
            <person name="Gibbs R.A."/>
        </authorList>
    </citation>
    <scope>NUCLEOTIDE SEQUENCE</scope>
</reference>
<feature type="domain" description="D-isomer specific 2-hydroxyacid dehydrogenase NAD-binding" evidence="3">
    <location>
        <begin position="177"/>
        <end position="360"/>
    </location>
</feature>
<proteinExistence type="predicted"/>
<keyword evidence="2" id="KW-0520">NAD</keyword>
<sequence length="395" mass="44282">MHVYLGCGALVLRMFPESVGLLASQIRHGIKVSFSKSSSYSSQRNFYSASRVSMMSTLARSPSVVVYSECTEGPKGIKECLKTISPKIFEGCTFVDRNEEPLSDESVESFRKAEIVLMDTERLPALMTTLENVKWVQSTWAGVDAFINKIDPALLPPKFTLTRLAGVFGTHMAEYVIGHILAHERSFKFLWEAQQKKEWALDEYSATKGYQLLAGRTISVIGAGDIGTEIGKVCKAFNMRVIGLVRRDVPKEQRNAAFDEYRLTEELPYVLEEADFIVNVLPSTEQTMGFFSGNTLSHCKKKPVFINVGRGDVIDEASLINAIKEGWICHAVLDVYKPEPLPKESPIWTMPEVTITPHVSAQTHAPEITGLFADNYQRYINGETLRHQINWAAKY</sequence>
<dbReference type="GO" id="GO:0030267">
    <property type="term" value="F:glyoxylate reductase (NADPH) activity"/>
    <property type="evidence" value="ECO:0000318"/>
    <property type="project" value="GO_Central"/>
</dbReference>
<dbReference type="PANTHER" id="PTHR43333:SF1">
    <property type="entry name" value="D-ISOMER SPECIFIC 2-HYDROXYACID DEHYDROGENASE NAD-BINDING DOMAIN-CONTAINING PROTEIN"/>
    <property type="match status" value="1"/>
</dbReference>
<keyword evidence="5" id="KW-1185">Reference proteome</keyword>
<dbReference type="PANTHER" id="PTHR43333">
    <property type="entry name" value="2-HACID_DH_C DOMAIN-CONTAINING PROTEIN"/>
    <property type="match status" value="1"/>
</dbReference>
<dbReference type="GO" id="GO:0016618">
    <property type="term" value="F:hydroxypyruvate reductase [NAD(P)H] activity"/>
    <property type="evidence" value="ECO:0000318"/>
    <property type="project" value="GO_Central"/>
</dbReference>
<dbReference type="InterPro" id="IPR029753">
    <property type="entry name" value="D-isomer_DH_CS"/>
</dbReference>
<dbReference type="SUPFAM" id="SSF51735">
    <property type="entry name" value="NAD(P)-binding Rossmann-fold domains"/>
    <property type="match status" value="1"/>
</dbReference>
<evidence type="ECO:0000256" key="1">
    <source>
        <dbReference type="ARBA" id="ARBA00023002"/>
    </source>
</evidence>
<dbReference type="Gene3D" id="3.40.50.720">
    <property type="entry name" value="NAD(P)-binding Rossmann-like Domain"/>
    <property type="match status" value="2"/>
</dbReference>
<accession>A0A7M7G1A2</accession>
<dbReference type="GeneID" id="757055"/>
<evidence type="ECO:0000313" key="4">
    <source>
        <dbReference type="EnsemblMetazoa" id="XP_001197321"/>
    </source>
</evidence>
<evidence type="ECO:0000313" key="5">
    <source>
        <dbReference type="Proteomes" id="UP000007110"/>
    </source>
</evidence>
<dbReference type="FunFam" id="3.40.50.720:FF:000363">
    <property type="entry name" value="D-isomer specific 2-hydroxyacid dehydrogenase"/>
    <property type="match status" value="1"/>
</dbReference>
<reference evidence="4" key="2">
    <citation type="submission" date="2021-01" db="UniProtKB">
        <authorList>
            <consortium name="EnsemblMetazoa"/>
        </authorList>
    </citation>
    <scope>IDENTIFICATION</scope>
</reference>
<dbReference type="InParanoid" id="A0A7M7G1A2"/>
<keyword evidence="1" id="KW-0560">Oxidoreductase</keyword>
<dbReference type="KEGG" id="spu:757055"/>
<dbReference type="PROSITE" id="PS00671">
    <property type="entry name" value="D_2_HYDROXYACID_DH_3"/>
    <property type="match status" value="1"/>
</dbReference>
<dbReference type="AlphaFoldDB" id="A0A7M7G1A2"/>
<dbReference type="RefSeq" id="XP_001197321.3">
    <property type="nucleotide sequence ID" value="XM_001197321.4"/>
</dbReference>
<dbReference type="SUPFAM" id="SSF52283">
    <property type="entry name" value="Formate/glycerate dehydrogenase catalytic domain-like"/>
    <property type="match status" value="1"/>
</dbReference>
<dbReference type="GO" id="GO:0051287">
    <property type="term" value="F:NAD binding"/>
    <property type="evidence" value="ECO:0007669"/>
    <property type="project" value="InterPro"/>
</dbReference>